<protein>
    <submittedName>
        <fullName evidence="1">Uncharacterized protein</fullName>
    </submittedName>
</protein>
<comment type="caution">
    <text evidence="1">The sequence shown here is derived from an EMBL/GenBank/DDBJ whole genome shotgun (WGS) entry which is preliminary data.</text>
</comment>
<dbReference type="EMBL" id="CAJPUY010000016">
    <property type="protein sequence ID" value="CAG2150738.1"/>
    <property type="molecule type" value="Genomic_DNA"/>
</dbReference>
<name>A0A916NF11_9BURK</name>
<dbReference type="Proteomes" id="UP000672934">
    <property type="component" value="Unassembled WGS sequence"/>
</dbReference>
<sequence length="115" mass="12044">MWLSESLVAAHTASKTATGFTASLVHELGEFGVHAKLVEPGYCPDTRFAENSGSRMAGMIPEAYGAYAQSVLAGFTQPAHVTKATDVAEAVWKAANDVSGQVRFPAGADAVALFR</sequence>
<dbReference type="InterPro" id="IPR036291">
    <property type="entry name" value="NAD(P)-bd_dom_sf"/>
</dbReference>
<accession>A0A916NF11</accession>
<keyword evidence="2" id="KW-1185">Reference proteome</keyword>
<dbReference type="Gene3D" id="3.40.50.720">
    <property type="entry name" value="NAD(P)-binding Rossmann-like Domain"/>
    <property type="match status" value="1"/>
</dbReference>
<reference evidence="1" key="1">
    <citation type="submission" date="2021-03" db="EMBL/GenBank/DDBJ databases">
        <authorList>
            <person name="Peeters C."/>
        </authorList>
    </citation>
    <scope>NUCLEOTIDE SEQUENCE</scope>
    <source>
        <strain evidence="1">LMG 31506</strain>
    </source>
</reference>
<gene>
    <name evidence="1" type="ORF">LMG31506_04279</name>
</gene>
<dbReference type="SUPFAM" id="SSF51735">
    <property type="entry name" value="NAD(P)-binding Rossmann-fold domains"/>
    <property type="match status" value="1"/>
</dbReference>
<proteinExistence type="predicted"/>
<organism evidence="1 2">
    <name type="scientific">Cupriavidus yeoncheonensis</name>
    <dbReference type="NCBI Taxonomy" id="1462994"/>
    <lineage>
        <taxon>Bacteria</taxon>
        <taxon>Pseudomonadati</taxon>
        <taxon>Pseudomonadota</taxon>
        <taxon>Betaproteobacteria</taxon>
        <taxon>Burkholderiales</taxon>
        <taxon>Burkholderiaceae</taxon>
        <taxon>Cupriavidus</taxon>
    </lineage>
</organism>
<evidence type="ECO:0000313" key="1">
    <source>
        <dbReference type="EMBL" id="CAG2150738.1"/>
    </source>
</evidence>
<evidence type="ECO:0000313" key="2">
    <source>
        <dbReference type="Proteomes" id="UP000672934"/>
    </source>
</evidence>
<dbReference type="AlphaFoldDB" id="A0A916NF11"/>